<name>A0A3S1CDL8_9CYAN</name>
<proteinExistence type="predicted"/>
<dbReference type="Proteomes" id="UP000271624">
    <property type="component" value="Unassembled WGS sequence"/>
</dbReference>
<dbReference type="RefSeq" id="WP_127084743.1">
    <property type="nucleotide sequence ID" value="NZ_RSCL01000019.1"/>
</dbReference>
<evidence type="ECO:0000313" key="1">
    <source>
        <dbReference type="EMBL" id="RUT01457.1"/>
    </source>
</evidence>
<accession>A0A3S1CDL8</accession>
<organism evidence="1 2">
    <name type="scientific">Dulcicalothrix desertica PCC 7102</name>
    <dbReference type="NCBI Taxonomy" id="232991"/>
    <lineage>
        <taxon>Bacteria</taxon>
        <taxon>Bacillati</taxon>
        <taxon>Cyanobacteriota</taxon>
        <taxon>Cyanophyceae</taxon>
        <taxon>Nostocales</taxon>
        <taxon>Calotrichaceae</taxon>
        <taxon>Dulcicalothrix</taxon>
    </lineage>
</organism>
<reference evidence="1" key="1">
    <citation type="submission" date="2018-12" db="EMBL/GenBank/DDBJ databases">
        <authorList>
            <person name="Will S."/>
            <person name="Neumann-Schaal M."/>
            <person name="Henke P."/>
        </authorList>
    </citation>
    <scope>NUCLEOTIDE SEQUENCE</scope>
    <source>
        <strain evidence="1">PCC 7102</strain>
    </source>
</reference>
<comment type="caution">
    <text evidence="1">The sequence shown here is derived from an EMBL/GenBank/DDBJ whole genome shotgun (WGS) entry which is preliminary data.</text>
</comment>
<reference evidence="1" key="2">
    <citation type="journal article" date="2019" name="Genome Biol. Evol.">
        <title>Day and night: Metabolic profiles and evolutionary relationships of six axenic non-marine cyanobacteria.</title>
        <authorList>
            <person name="Will S.E."/>
            <person name="Henke P."/>
            <person name="Boedeker C."/>
            <person name="Huang S."/>
            <person name="Brinkmann H."/>
            <person name="Rohde M."/>
            <person name="Jarek M."/>
            <person name="Friedl T."/>
            <person name="Seufert S."/>
            <person name="Schumacher M."/>
            <person name="Overmann J."/>
            <person name="Neumann-Schaal M."/>
            <person name="Petersen J."/>
        </authorList>
    </citation>
    <scope>NUCLEOTIDE SEQUENCE [LARGE SCALE GENOMIC DNA]</scope>
    <source>
        <strain evidence="1">PCC 7102</strain>
    </source>
</reference>
<gene>
    <name evidence="1" type="ORF">DSM106972_065540</name>
</gene>
<keyword evidence="2" id="KW-1185">Reference proteome</keyword>
<evidence type="ECO:0000313" key="2">
    <source>
        <dbReference type="Proteomes" id="UP000271624"/>
    </source>
</evidence>
<dbReference type="OrthoDB" id="4334464at2"/>
<sequence>MRQWRGYWLKEVVTDDWFDRYSSRFDDYRLPKKKNEREQMALQIGIDGHHLLHQIWFGGNVQLSLQELSSIEIIRRIWIQQYAIINCKLHWRTQDATGFPQNSICIESPYDIEARNSSKRDINYSI</sequence>
<dbReference type="EMBL" id="RSCL01000019">
    <property type="protein sequence ID" value="RUT01457.1"/>
    <property type="molecule type" value="Genomic_DNA"/>
</dbReference>
<protein>
    <submittedName>
        <fullName evidence="1">Uncharacterized protein</fullName>
    </submittedName>
</protein>
<dbReference type="AlphaFoldDB" id="A0A3S1CDL8"/>